<evidence type="ECO:0000313" key="5">
    <source>
        <dbReference type="Proteomes" id="UP000396862"/>
    </source>
</evidence>
<dbReference type="SMART" id="SM00387">
    <property type="entry name" value="HATPase_c"/>
    <property type="match status" value="1"/>
</dbReference>
<dbReference type="EMBL" id="BLAU01000001">
    <property type="protein sequence ID" value="GET19766.1"/>
    <property type="molecule type" value="Genomic_DNA"/>
</dbReference>
<accession>A0A2P8CJL0</accession>
<keyword evidence="3" id="KW-0808">Transferase</keyword>
<dbReference type="GO" id="GO:0016301">
    <property type="term" value="F:kinase activity"/>
    <property type="evidence" value="ECO:0007669"/>
    <property type="project" value="UniProtKB-KW"/>
</dbReference>
<evidence type="ECO:0000313" key="2">
    <source>
        <dbReference type="EMBL" id="GET19766.1"/>
    </source>
</evidence>
<evidence type="ECO:0000259" key="1">
    <source>
        <dbReference type="SMART" id="SM00387"/>
    </source>
</evidence>
<protein>
    <submittedName>
        <fullName evidence="3">Anti-sigma regulatory factor (Ser/Thr protein kinase)</fullName>
    </submittedName>
</protein>
<dbReference type="Proteomes" id="UP000240621">
    <property type="component" value="Unassembled WGS sequence"/>
</dbReference>
<gene>
    <name evidence="3" type="ORF">CLV93_10193</name>
    <name evidence="2" type="ORF">JCM18694_00120</name>
</gene>
<dbReference type="InterPro" id="IPR003594">
    <property type="entry name" value="HATPase_dom"/>
</dbReference>
<name>A0A2P8CJL0_9BACT</name>
<dbReference type="Gene3D" id="3.30.565.10">
    <property type="entry name" value="Histidine kinase-like ATPase, C-terminal domain"/>
    <property type="match status" value="1"/>
</dbReference>
<dbReference type="AlphaFoldDB" id="A0A2P8CJL0"/>
<dbReference type="EMBL" id="PYGC01000001">
    <property type="protein sequence ID" value="PSK85141.1"/>
    <property type="molecule type" value="Genomic_DNA"/>
</dbReference>
<keyword evidence="5" id="KW-1185">Reference proteome</keyword>
<sequence>MKLNFQVEGGNFAKAGVASSEVKKVLKKLGVPPMVIRRIVVALYEAEVNIVAHAQQGIISVDVRHDKVEIELRDKGPGIGDISQAMQEGFSTASEEVRAMGFGAGMGLPNIKKNADELNIESKVGEGTTVHITNYFAKP</sequence>
<evidence type="ECO:0000313" key="3">
    <source>
        <dbReference type="EMBL" id="PSK85141.1"/>
    </source>
</evidence>
<feature type="domain" description="Histidine kinase/HSP90-like ATPase" evidence="1">
    <location>
        <begin position="34"/>
        <end position="138"/>
    </location>
</feature>
<organism evidence="3 4">
    <name type="scientific">Prolixibacter denitrificans</name>
    <dbReference type="NCBI Taxonomy" id="1541063"/>
    <lineage>
        <taxon>Bacteria</taxon>
        <taxon>Pseudomonadati</taxon>
        <taxon>Bacteroidota</taxon>
        <taxon>Bacteroidia</taxon>
        <taxon>Marinilabiliales</taxon>
        <taxon>Prolixibacteraceae</taxon>
        <taxon>Prolixibacter</taxon>
    </lineage>
</organism>
<dbReference type="Proteomes" id="UP000396862">
    <property type="component" value="Unassembled WGS sequence"/>
</dbReference>
<proteinExistence type="predicted"/>
<dbReference type="Pfam" id="PF13581">
    <property type="entry name" value="HATPase_c_2"/>
    <property type="match status" value="1"/>
</dbReference>
<dbReference type="RefSeq" id="WP_106540209.1">
    <property type="nucleotide sequence ID" value="NZ_BLAU01000001.1"/>
</dbReference>
<evidence type="ECO:0000313" key="4">
    <source>
        <dbReference type="Proteomes" id="UP000240621"/>
    </source>
</evidence>
<dbReference type="SUPFAM" id="SSF55874">
    <property type="entry name" value="ATPase domain of HSP90 chaperone/DNA topoisomerase II/histidine kinase"/>
    <property type="match status" value="1"/>
</dbReference>
<dbReference type="InterPro" id="IPR036890">
    <property type="entry name" value="HATPase_C_sf"/>
</dbReference>
<comment type="caution">
    <text evidence="3">The sequence shown here is derived from an EMBL/GenBank/DDBJ whole genome shotgun (WGS) entry which is preliminary data.</text>
</comment>
<reference evidence="3 4" key="1">
    <citation type="submission" date="2018-03" db="EMBL/GenBank/DDBJ databases">
        <title>Genomic Encyclopedia of Archaeal and Bacterial Type Strains, Phase II (KMG-II): from individual species to whole genera.</title>
        <authorList>
            <person name="Goeker M."/>
        </authorList>
    </citation>
    <scope>NUCLEOTIDE SEQUENCE [LARGE SCALE GENOMIC DNA]</scope>
    <source>
        <strain evidence="3 4">DSM 27267</strain>
    </source>
</reference>
<reference evidence="2 5" key="2">
    <citation type="submission" date="2019-10" db="EMBL/GenBank/DDBJ databases">
        <title>Prolixibacter strains distinguished by the presence of nitrate reductase genes were adept at nitrate-dependent anaerobic corrosion of metallic iron and carbon steel.</title>
        <authorList>
            <person name="Iino T."/>
            <person name="Shono N."/>
            <person name="Ito K."/>
            <person name="Nakamura R."/>
            <person name="Sueoka K."/>
            <person name="Harayama S."/>
            <person name="Ohkuma M."/>
        </authorList>
    </citation>
    <scope>NUCLEOTIDE SEQUENCE [LARGE SCALE GENOMIC DNA]</scope>
    <source>
        <strain evidence="2 5">MIC1-1</strain>
    </source>
</reference>
<dbReference type="OrthoDB" id="9797578at2"/>
<keyword evidence="3" id="KW-0418">Kinase</keyword>